<dbReference type="GO" id="GO:0071949">
    <property type="term" value="F:FAD binding"/>
    <property type="evidence" value="ECO:0007669"/>
    <property type="project" value="InterPro"/>
</dbReference>
<evidence type="ECO:0000313" key="12">
    <source>
        <dbReference type="Proteomes" id="UP000789342"/>
    </source>
</evidence>
<evidence type="ECO:0000256" key="7">
    <source>
        <dbReference type="PIRSR" id="PIRSR625650-3"/>
    </source>
</evidence>
<dbReference type="EC" id="2.5.1.26" evidence="3 9"/>
<reference evidence="11" key="1">
    <citation type="submission" date="2021-06" db="EMBL/GenBank/DDBJ databases">
        <authorList>
            <person name="Kallberg Y."/>
            <person name="Tangrot J."/>
            <person name="Rosling A."/>
        </authorList>
    </citation>
    <scope>NUCLEOTIDE SEQUENCE</scope>
    <source>
        <strain evidence="11">CL551</strain>
    </source>
</reference>
<dbReference type="PROSITE" id="PS51387">
    <property type="entry name" value="FAD_PCMH"/>
    <property type="match status" value="1"/>
</dbReference>
<comment type="pathway">
    <text evidence="1 9">Glycerolipid metabolism; ether lipid biosynthesis.</text>
</comment>
<dbReference type="PANTHER" id="PTHR46568">
    <property type="entry name" value="ALKYLDIHYDROXYACETONEPHOSPHATE SYNTHASE, PEROXISOMAL"/>
    <property type="match status" value="1"/>
</dbReference>
<evidence type="ECO:0000313" key="11">
    <source>
        <dbReference type="EMBL" id="CAG8533366.1"/>
    </source>
</evidence>
<dbReference type="InterPro" id="IPR016164">
    <property type="entry name" value="FAD-linked_Oxase-like_C"/>
</dbReference>
<comment type="cofactor">
    <cofactor evidence="7 9">
        <name>FAD</name>
        <dbReference type="ChEBI" id="CHEBI:57692"/>
    </cofactor>
</comment>
<dbReference type="SUPFAM" id="SSF56176">
    <property type="entry name" value="FAD-binding/transporter-associated domain-like"/>
    <property type="match status" value="1"/>
</dbReference>
<keyword evidence="9" id="KW-0576">Peroxisome</keyword>
<protein>
    <recommendedName>
        <fullName evidence="3 9">Alkylglycerone-phosphate synthase</fullName>
        <shortName evidence="9">Alkyl-DHAP synthase</shortName>
        <ecNumber evidence="3 9">2.5.1.26</ecNumber>
    </recommendedName>
</protein>
<feature type="site" description="Important for enzyme activity" evidence="8">
    <location>
        <position position="372"/>
    </location>
</feature>
<dbReference type="Pfam" id="PF02913">
    <property type="entry name" value="FAD-oxidase_C"/>
    <property type="match status" value="1"/>
</dbReference>
<dbReference type="Pfam" id="PF01565">
    <property type="entry name" value="FAD_binding_4"/>
    <property type="match status" value="1"/>
</dbReference>
<feature type="binding site" evidence="6">
    <location>
        <position position="469"/>
    </location>
    <ligand>
        <name>substrate</name>
    </ligand>
</feature>
<dbReference type="InterPro" id="IPR016167">
    <property type="entry name" value="FAD-bd_PCMH_sub1"/>
</dbReference>
<dbReference type="GO" id="GO:0008610">
    <property type="term" value="P:lipid biosynthetic process"/>
    <property type="evidence" value="ECO:0007669"/>
    <property type="project" value="InterPro"/>
</dbReference>
<dbReference type="InterPro" id="IPR025650">
    <property type="entry name" value="Alkyl-DHAP_Synthase"/>
</dbReference>
<evidence type="ECO:0000256" key="5">
    <source>
        <dbReference type="ARBA" id="ARBA00022827"/>
    </source>
</evidence>
<dbReference type="AlphaFoldDB" id="A0A9N9AI21"/>
<keyword evidence="5 7" id="KW-0274">FAD</keyword>
<dbReference type="InterPro" id="IPR016169">
    <property type="entry name" value="FAD-bd_PCMH_sub2"/>
</dbReference>
<evidence type="ECO:0000259" key="10">
    <source>
        <dbReference type="PROSITE" id="PS51387"/>
    </source>
</evidence>
<gene>
    <name evidence="11" type="ORF">AMORRO_LOCUS4780</name>
</gene>
<evidence type="ECO:0000256" key="8">
    <source>
        <dbReference type="PIRSR" id="PIRSR625650-4"/>
    </source>
</evidence>
<dbReference type="InterPro" id="IPR036318">
    <property type="entry name" value="FAD-bd_PCMH-like_sf"/>
</dbReference>
<dbReference type="Proteomes" id="UP000789342">
    <property type="component" value="Unassembled WGS sequence"/>
</dbReference>
<dbReference type="InterPro" id="IPR004113">
    <property type="entry name" value="FAD-bd_oxidored_4_C"/>
</dbReference>
<comment type="catalytic activity">
    <reaction evidence="9">
        <text>a long chain fatty alcohol + a 1-acylglycerone 3-phosphate = a 1-O-alkylglycerone 3-phosphate + a long-chain fatty acid + H(+)</text>
        <dbReference type="Rhea" id="RHEA:36171"/>
        <dbReference type="ChEBI" id="CHEBI:15378"/>
        <dbReference type="ChEBI" id="CHEBI:17135"/>
        <dbReference type="ChEBI" id="CHEBI:57534"/>
        <dbReference type="ChEBI" id="CHEBI:57560"/>
        <dbReference type="ChEBI" id="CHEBI:73315"/>
        <dbReference type="EC" id="2.5.1.26"/>
    </reaction>
</comment>
<keyword evidence="9" id="KW-0444">Lipid biosynthesis</keyword>
<comment type="subcellular location">
    <subcellularLocation>
        <location evidence="9">Peroxisome</location>
    </subcellularLocation>
</comment>
<feature type="domain" description="FAD-binding PCMH-type" evidence="10">
    <location>
        <begin position="159"/>
        <end position="335"/>
    </location>
</feature>
<evidence type="ECO:0000256" key="3">
    <source>
        <dbReference type="ARBA" id="ARBA00012385"/>
    </source>
</evidence>
<name>A0A9N9AI21_9GLOM</name>
<keyword evidence="4 9" id="KW-0285">Flavoprotein</keyword>
<comment type="caution">
    <text evidence="11">The sequence shown here is derived from an EMBL/GenBank/DDBJ whole genome shotgun (WGS) entry which is preliminary data.</text>
</comment>
<dbReference type="InterPro" id="IPR016166">
    <property type="entry name" value="FAD-bd_PCMH"/>
</dbReference>
<dbReference type="Gene3D" id="3.30.160.650">
    <property type="match status" value="1"/>
</dbReference>
<sequence>MSENEFSNASKRLNALRNHLGNGADDKNSIEWRTLSPSQSIAVRTNQDRKWNGYGYRDTFFKFNERGTAFLYGDRYLNFSSREFHELRPWLEQTLRINLKTLHPAQPVIIDIPSPEVNHKFYDVIKPQGILFSFSEQDRLSHGHGVSTKEVHKLRYGNLPKIPDAVIWPENHEQVKLIILAAQTHNVGCIPYGGGSNDVNALECPIEDKKRMMVSLDLRQMNRILSLNAVDMRVTVEAGAVIQDLERELRKSRFTLGWDTETMEFGTIGGLASLCSRDFEDSIIGVKMATPAGTIQRNEIHSSSISSGPDIINLLLGSEGTLGIITELTFKLHFIAPYHDSISLYFPSFPDGLSFLREIAQKRIINNRSRVRFVDEEGLQLVEAFSTAVPNVTTVFWDYIKRYYWKKIKGLKVGKMCLAALALDGEDVAEFEVYKKRILAIGEKYGGVMTGKEIGEMMFFSSKGLPYLRDFLLDYYAISDYIDTSASWSNIENLIEKVKKTIITTCKDQGVKTRPYVGIRVDYIYATGAGLTFIYGFNCRNLNDPLDTLRCVERAALVEILKSNGSFSHRTSGIGKRKLECFIESLSEPAMEVLKNAKR</sequence>
<dbReference type="Gene3D" id="3.30.43.10">
    <property type="entry name" value="Uridine Diphospho-n-acetylenolpyruvylglucosamine Reductase, domain 2"/>
    <property type="match status" value="1"/>
</dbReference>
<dbReference type="OrthoDB" id="7786253at2759"/>
<proteinExistence type="inferred from homology"/>
<evidence type="ECO:0000256" key="2">
    <source>
        <dbReference type="ARBA" id="ARBA00008000"/>
    </source>
</evidence>
<dbReference type="GO" id="GO:0005777">
    <property type="term" value="C:peroxisome"/>
    <property type="evidence" value="ECO:0007669"/>
    <property type="project" value="UniProtKB-SubCell"/>
</dbReference>
<keyword evidence="12" id="KW-1185">Reference proteome</keyword>
<accession>A0A9N9AI21</accession>
<comment type="similarity">
    <text evidence="2 9">Belongs to the FAD-binding oxidoreductase/transferase type 4 family.</text>
</comment>
<evidence type="ECO:0000256" key="4">
    <source>
        <dbReference type="ARBA" id="ARBA00022630"/>
    </source>
</evidence>
<keyword evidence="9" id="KW-0443">Lipid metabolism</keyword>
<dbReference type="PANTHER" id="PTHR46568:SF1">
    <property type="entry name" value="ALKYLDIHYDROXYACETONEPHOSPHATE SYNTHASE, PEROXISOMAL"/>
    <property type="match status" value="1"/>
</dbReference>
<evidence type="ECO:0000256" key="6">
    <source>
        <dbReference type="PIRSR" id="PIRSR625650-2"/>
    </source>
</evidence>
<organism evidence="11 12">
    <name type="scientific">Acaulospora morrowiae</name>
    <dbReference type="NCBI Taxonomy" id="94023"/>
    <lineage>
        <taxon>Eukaryota</taxon>
        <taxon>Fungi</taxon>
        <taxon>Fungi incertae sedis</taxon>
        <taxon>Mucoromycota</taxon>
        <taxon>Glomeromycotina</taxon>
        <taxon>Glomeromycetes</taxon>
        <taxon>Diversisporales</taxon>
        <taxon>Acaulosporaceae</taxon>
        <taxon>Acaulospora</taxon>
    </lineage>
</organism>
<dbReference type="EMBL" id="CAJVPV010002703">
    <property type="protein sequence ID" value="CAG8533366.1"/>
    <property type="molecule type" value="Genomic_DNA"/>
</dbReference>
<dbReference type="Gene3D" id="3.30.70.3450">
    <property type="match status" value="1"/>
</dbReference>
<dbReference type="SUPFAM" id="SSF55103">
    <property type="entry name" value="FAD-linked oxidases, C-terminal domain"/>
    <property type="match status" value="1"/>
</dbReference>
<dbReference type="Gene3D" id="3.30.300.330">
    <property type="match status" value="1"/>
</dbReference>
<comment type="subunit">
    <text evidence="9">Homodimer.</text>
</comment>
<comment type="function">
    <text evidence="9">Catalyzes the exchange of an acyl for a long-chain alkyl group and the formation of the ether bond in the biosynthesis of ether phospholipids.</text>
</comment>
<keyword evidence="9" id="KW-0808">Transferase</keyword>
<evidence type="ECO:0000256" key="1">
    <source>
        <dbReference type="ARBA" id="ARBA00004670"/>
    </source>
</evidence>
<evidence type="ECO:0000256" key="9">
    <source>
        <dbReference type="RuleBase" id="RU363113"/>
    </source>
</evidence>
<feature type="binding site" evidence="7">
    <location>
        <begin position="319"/>
        <end position="325"/>
    </location>
    <ligand>
        <name>FAD</name>
        <dbReference type="ChEBI" id="CHEBI:57692"/>
    </ligand>
</feature>
<dbReference type="InterPro" id="IPR006094">
    <property type="entry name" value="Oxid_FAD_bind_N"/>
</dbReference>
<dbReference type="GO" id="GO:0008609">
    <property type="term" value="F:alkylglycerone-phosphate synthase activity"/>
    <property type="evidence" value="ECO:0007669"/>
    <property type="project" value="UniProtKB-EC"/>
</dbReference>
<dbReference type="Gene3D" id="3.30.465.10">
    <property type="match status" value="1"/>
</dbReference>